<protein>
    <recommendedName>
        <fullName evidence="2">Hybrid signal transduction histidine kinase M</fullName>
    </recommendedName>
</protein>
<name>A0A6L2N1V6_TANCI</name>
<dbReference type="PANTHER" id="PTHR47481:SF38">
    <property type="entry name" value="POU DOMAIN, CLASS 4, TRANSCRIPTION FACTOR 1-LIKE"/>
    <property type="match status" value="1"/>
</dbReference>
<evidence type="ECO:0000313" key="1">
    <source>
        <dbReference type="EMBL" id="GEU80160.1"/>
    </source>
</evidence>
<organism evidence="1">
    <name type="scientific">Tanacetum cinerariifolium</name>
    <name type="common">Dalmatian daisy</name>
    <name type="synonym">Chrysanthemum cinerariifolium</name>
    <dbReference type="NCBI Taxonomy" id="118510"/>
    <lineage>
        <taxon>Eukaryota</taxon>
        <taxon>Viridiplantae</taxon>
        <taxon>Streptophyta</taxon>
        <taxon>Embryophyta</taxon>
        <taxon>Tracheophyta</taxon>
        <taxon>Spermatophyta</taxon>
        <taxon>Magnoliopsida</taxon>
        <taxon>eudicotyledons</taxon>
        <taxon>Gunneridae</taxon>
        <taxon>Pentapetalae</taxon>
        <taxon>asterids</taxon>
        <taxon>campanulids</taxon>
        <taxon>Asterales</taxon>
        <taxon>Asteraceae</taxon>
        <taxon>Asteroideae</taxon>
        <taxon>Anthemideae</taxon>
        <taxon>Anthemidinae</taxon>
        <taxon>Tanacetum</taxon>
    </lineage>
</organism>
<evidence type="ECO:0008006" key="2">
    <source>
        <dbReference type="Google" id="ProtNLM"/>
    </source>
</evidence>
<dbReference type="EMBL" id="BKCJ010008022">
    <property type="protein sequence ID" value="GEU80160.1"/>
    <property type="molecule type" value="Genomic_DNA"/>
</dbReference>
<comment type="caution">
    <text evidence="1">The sequence shown here is derived from an EMBL/GenBank/DDBJ whole genome shotgun (WGS) entry which is preliminary data.</text>
</comment>
<accession>A0A6L2N1V6</accession>
<proteinExistence type="predicted"/>
<dbReference type="AlphaFoldDB" id="A0A6L2N1V6"/>
<reference evidence="1" key="1">
    <citation type="journal article" date="2019" name="Sci. Rep.">
        <title>Draft genome of Tanacetum cinerariifolium, the natural source of mosquito coil.</title>
        <authorList>
            <person name="Yamashiro T."/>
            <person name="Shiraishi A."/>
            <person name="Satake H."/>
            <person name="Nakayama K."/>
        </authorList>
    </citation>
    <scope>NUCLEOTIDE SEQUENCE</scope>
</reference>
<dbReference type="PANTHER" id="PTHR47481">
    <property type="match status" value="1"/>
</dbReference>
<sequence>MDGVMVKGRSTQNGQLQGRSVLLFKIYCRACKVIDHIIPPPPPAASLSLLKDTTPKVVDPKTWYPLNATILQWICGTNPNKLMHTILEPDTTAAKEWARLKDILQDNKNLDAFRLILQRWCPRLQSRLVLQLIDGLNESYDNVARFIQQTDPLPPFYEAISLLVLEETRKSKQVANATALWNRSHLVHLASLIKPQTPKHIQLTEASNHGLVDTTTGTD</sequence>
<gene>
    <name evidence="1" type="ORF">Tci_052138</name>
</gene>